<organism evidence="3 4">
    <name type="scientific">Cercospora zeae-maydis SCOH1-5</name>
    <dbReference type="NCBI Taxonomy" id="717836"/>
    <lineage>
        <taxon>Eukaryota</taxon>
        <taxon>Fungi</taxon>
        <taxon>Dikarya</taxon>
        <taxon>Ascomycota</taxon>
        <taxon>Pezizomycotina</taxon>
        <taxon>Dothideomycetes</taxon>
        <taxon>Dothideomycetidae</taxon>
        <taxon>Mycosphaerellales</taxon>
        <taxon>Mycosphaerellaceae</taxon>
        <taxon>Cercospora</taxon>
    </lineage>
</organism>
<evidence type="ECO:0000256" key="1">
    <source>
        <dbReference type="SAM" id="Coils"/>
    </source>
</evidence>
<accession>A0A6A6FL93</accession>
<feature type="region of interest" description="Disordered" evidence="2">
    <location>
        <begin position="185"/>
        <end position="218"/>
    </location>
</feature>
<proteinExistence type="predicted"/>
<dbReference type="Proteomes" id="UP000799539">
    <property type="component" value="Unassembled WGS sequence"/>
</dbReference>
<evidence type="ECO:0000313" key="4">
    <source>
        <dbReference type="Proteomes" id="UP000799539"/>
    </source>
</evidence>
<evidence type="ECO:0000256" key="2">
    <source>
        <dbReference type="SAM" id="MobiDB-lite"/>
    </source>
</evidence>
<sequence>MGSNEVDKLIEQLAAGFDALQDEYQKLFGKHSALERKLATAREQYNELARLYQIDVTNTPPLSLISSPAIAKDDTLLPKTTPEILDRSSDERSKRAANKIRTAIIAANGLRHAVPEVTNDGAVKIWSGPAADKPEGSSPLMPSIAESPLEQDFTVQGKPSQLGCPFASMAKKKLSSHAASVLSRYERNGSGGSTGTGSTPGSNASHINGKESFSKLRSRRASMIDPIKAEICGLSDHSALPEPAKAPSIGVTSKGPTEKQIENAEVGVCPIRFLDQHSPEEVATYFEKHKHELPRSHEVCVMRYQSNEEQIRQLDAKYGNLVSMIQGLGQKHKEMLPEDIAAEDEQDVDGSEKALSDEKIRKWAKSVSAEVQLGTEQQEEEEERVPHFERPVREIRVGESPSRPWGIHVPAKYTDAQAEDEVSSKAAQIASVPPATQSGNSEANPVLKAAGGKCPFDHTAMSGGPKDFGAALRAAMGNMNHTTNAIAEPDTTFSEQPIIVINGPVFFGYSPEDTIRILRESGLKMAGQ</sequence>
<name>A0A6A6FL93_9PEZI</name>
<reference evidence="3" key="1">
    <citation type="journal article" date="2020" name="Stud. Mycol.">
        <title>101 Dothideomycetes genomes: a test case for predicting lifestyles and emergence of pathogens.</title>
        <authorList>
            <person name="Haridas S."/>
            <person name="Albert R."/>
            <person name="Binder M."/>
            <person name="Bloem J."/>
            <person name="Labutti K."/>
            <person name="Salamov A."/>
            <person name="Andreopoulos B."/>
            <person name="Baker S."/>
            <person name="Barry K."/>
            <person name="Bills G."/>
            <person name="Bluhm B."/>
            <person name="Cannon C."/>
            <person name="Castanera R."/>
            <person name="Culley D."/>
            <person name="Daum C."/>
            <person name="Ezra D."/>
            <person name="Gonzalez J."/>
            <person name="Henrissat B."/>
            <person name="Kuo A."/>
            <person name="Liang C."/>
            <person name="Lipzen A."/>
            <person name="Lutzoni F."/>
            <person name="Magnuson J."/>
            <person name="Mondo S."/>
            <person name="Nolan M."/>
            <person name="Ohm R."/>
            <person name="Pangilinan J."/>
            <person name="Park H.-J."/>
            <person name="Ramirez L."/>
            <person name="Alfaro M."/>
            <person name="Sun H."/>
            <person name="Tritt A."/>
            <person name="Yoshinaga Y."/>
            <person name="Zwiers L.-H."/>
            <person name="Turgeon B."/>
            <person name="Goodwin S."/>
            <person name="Spatafora J."/>
            <person name="Crous P."/>
            <person name="Grigoriev I."/>
        </authorList>
    </citation>
    <scope>NUCLEOTIDE SEQUENCE</scope>
    <source>
        <strain evidence="3">SCOH1-5</strain>
    </source>
</reference>
<dbReference type="EMBL" id="ML992669">
    <property type="protein sequence ID" value="KAF2214141.1"/>
    <property type="molecule type" value="Genomic_DNA"/>
</dbReference>
<gene>
    <name evidence="3" type="ORF">CERZMDRAFT_38021</name>
</gene>
<feature type="coiled-coil region" evidence="1">
    <location>
        <begin position="17"/>
        <end position="51"/>
    </location>
</feature>
<keyword evidence="1" id="KW-0175">Coiled coil</keyword>
<keyword evidence="4" id="KW-1185">Reference proteome</keyword>
<protein>
    <submittedName>
        <fullName evidence="3">Uncharacterized protein</fullName>
    </submittedName>
</protein>
<dbReference type="OrthoDB" id="5343576at2759"/>
<evidence type="ECO:0000313" key="3">
    <source>
        <dbReference type="EMBL" id="KAF2214141.1"/>
    </source>
</evidence>
<dbReference type="AlphaFoldDB" id="A0A6A6FL93"/>